<dbReference type="GO" id="GO:0016787">
    <property type="term" value="F:hydrolase activity"/>
    <property type="evidence" value="ECO:0007669"/>
    <property type="project" value="UniProtKB-KW"/>
</dbReference>
<dbReference type="InterPro" id="IPR015940">
    <property type="entry name" value="UBA"/>
</dbReference>
<evidence type="ECO:0000256" key="2">
    <source>
        <dbReference type="ARBA" id="ARBA00004123"/>
    </source>
</evidence>
<dbReference type="PANTHER" id="PTHR14159">
    <property type="entry name" value="ATAXIN-3-RELATED"/>
    <property type="match status" value="1"/>
</dbReference>
<sequence>MGWGGLWAAETLSEVLEPPGAPLRPAAPGCDRRSLLPCPQVSEDFWNLNSTRKRPAKVSPFYLAAWLAQLQAEGNTIFLVLGSLPTPTQPLGTEKHQLENFHELQDLQQRAERSGGNPVAAEPDSEDEGPDWLRAMVSEPFELPKPRISAEQAAASLREMGFKSSQIDIALRLASGDGEVASHFLAVMEPLENPQAEHDAATWARCMQAAVLSLDRAHAPMEFLVQGMLRVATLLDCPQVIGGADKGGILVREGQALSSKACEARLSTGAKVKELQLVSDRLRYELISGTGPTTGWVSTRISGKELLQPAASAAVDEVVLPDFEQLDDYPSMKKGTVPTGATPWLKKPLKANPDAKGRLVLFSWTGNRGGQGSAHNFQRAPGRWGEMLKEWEQLEVLYPGRATRMKDALYEDCNAYTKDIATALQGFSMS</sequence>
<keyword evidence="9" id="KW-0804">Transcription</keyword>
<evidence type="ECO:0000256" key="3">
    <source>
        <dbReference type="ARBA" id="ARBA00012759"/>
    </source>
</evidence>
<comment type="caution">
    <text evidence="13">The sequence shown here is derived from an EMBL/GenBank/DDBJ whole genome shotgun (WGS) entry which is preliminary data.</text>
</comment>
<accession>A0ABP0QP07</accession>
<evidence type="ECO:0000256" key="4">
    <source>
        <dbReference type="ARBA" id="ARBA00022670"/>
    </source>
</evidence>
<protein>
    <recommendedName>
        <fullName evidence="3">ubiquitinyl hydrolase 1</fullName>
        <ecNumber evidence="3">3.4.19.12</ecNumber>
    </recommendedName>
</protein>
<evidence type="ECO:0000256" key="7">
    <source>
        <dbReference type="ARBA" id="ARBA00022807"/>
    </source>
</evidence>
<dbReference type="PRINTS" id="PR01233">
    <property type="entry name" value="JOSEPHIN"/>
</dbReference>
<evidence type="ECO:0000256" key="11">
    <source>
        <dbReference type="SAM" id="MobiDB-lite"/>
    </source>
</evidence>
<comment type="subcellular location">
    <subcellularLocation>
        <location evidence="2">Nucleus</location>
    </subcellularLocation>
</comment>
<evidence type="ECO:0000259" key="12">
    <source>
        <dbReference type="PROSITE" id="PS50030"/>
    </source>
</evidence>
<dbReference type="Proteomes" id="UP001642464">
    <property type="component" value="Unassembled WGS sequence"/>
</dbReference>
<keyword evidence="6 13" id="KW-0378">Hydrolase</keyword>
<feature type="domain" description="UBA" evidence="12">
    <location>
        <begin position="148"/>
        <end position="188"/>
    </location>
</feature>
<evidence type="ECO:0000256" key="8">
    <source>
        <dbReference type="ARBA" id="ARBA00023015"/>
    </source>
</evidence>
<dbReference type="Gene3D" id="3.90.70.40">
    <property type="match status" value="1"/>
</dbReference>
<dbReference type="PANTHER" id="PTHR14159:SF0">
    <property type="entry name" value="ATAXIN-3-RELATED"/>
    <property type="match status" value="1"/>
</dbReference>
<evidence type="ECO:0000256" key="10">
    <source>
        <dbReference type="ARBA" id="ARBA00023242"/>
    </source>
</evidence>
<reference evidence="13 14" key="1">
    <citation type="submission" date="2024-02" db="EMBL/GenBank/DDBJ databases">
        <authorList>
            <person name="Chen Y."/>
            <person name="Shah S."/>
            <person name="Dougan E. K."/>
            <person name="Thang M."/>
            <person name="Chan C."/>
        </authorList>
    </citation>
    <scope>NUCLEOTIDE SEQUENCE [LARGE SCALE GENOMIC DNA]</scope>
</reference>
<feature type="region of interest" description="Disordered" evidence="11">
    <location>
        <begin position="109"/>
        <end position="131"/>
    </location>
</feature>
<keyword evidence="7" id="KW-0788">Thiol protease</keyword>
<evidence type="ECO:0000313" key="13">
    <source>
        <dbReference type="EMBL" id="CAK9088881.1"/>
    </source>
</evidence>
<evidence type="ECO:0000256" key="1">
    <source>
        <dbReference type="ARBA" id="ARBA00000707"/>
    </source>
</evidence>
<comment type="catalytic activity">
    <reaction evidence="1">
        <text>Thiol-dependent hydrolysis of ester, thioester, amide, peptide and isopeptide bonds formed by the C-terminal Gly of ubiquitin (a 76-residue protein attached to proteins as an intracellular targeting signal).</text>
        <dbReference type="EC" id="3.4.19.12"/>
    </reaction>
</comment>
<keyword evidence="5" id="KW-0833">Ubl conjugation pathway</keyword>
<evidence type="ECO:0000256" key="5">
    <source>
        <dbReference type="ARBA" id="ARBA00022786"/>
    </source>
</evidence>
<name>A0ABP0QP07_9DINO</name>
<gene>
    <name evidence="13" type="ORF">SCF082_LOCUS41973</name>
</gene>
<organism evidence="13 14">
    <name type="scientific">Durusdinium trenchii</name>
    <dbReference type="NCBI Taxonomy" id="1381693"/>
    <lineage>
        <taxon>Eukaryota</taxon>
        <taxon>Sar</taxon>
        <taxon>Alveolata</taxon>
        <taxon>Dinophyceae</taxon>
        <taxon>Suessiales</taxon>
        <taxon>Symbiodiniaceae</taxon>
        <taxon>Durusdinium</taxon>
    </lineage>
</organism>
<keyword evidence="8" id="KW-0805">Transcription regulation</keyword>
<keyword evidence="14" id="KW-1185">Reference proteome</keyword>
<keyword evidence="4" id="KW-0645">Protease</keyword>
<dbReference type="PROSITE" id="PS50030">
    <property type="entry name" value="UBA"/>
    <property type="match status" value="1"/>
</dbReference>
<proteinExistence type="predicted"/>
<evidence type="ECO:0000313" key="14">
    <source>
        <dbReference type="Proteomes" id="UP001642464"/>
    </source>
</evidence>
<dbReference type="Pfam" id="PF02099">
    <property type="entry name" value="Josephin"/>
    <property type="match status" value="1"/>
</dbReference>
<dbReference type="EMBL" id="CAXAMM010039784">
    <property type="protein sequence ID" value="CAK9088881.1"/>
    <property type="molecule type" value="Genomic_DNA"/>
</dbReference>
<dbReference type="InterPro" id="IPR033865">
    <property type="entry name" value="Ataxin-3"/>
</dbReference>
<evidence type="ECO:0000256" key="6">
    <source>
        <dbReference type="ARBA" id="ARBA00022801"/>
    </source>
</evidence>
<dbReference type="EC" id="3.4.19.12" evidence="3"/>
<evidence type="ECO:0000256" key="9">
    <source>
        <dbReference type="ARBA" id="ARBA00023163"/>
    </source>
</evidence>
<keyword evidence="10" id="KW-0539">Nucleus</keyword>
<dbReference type="InterPro" id="IPR006155">
    <property type="entry name" value="Josephin"/>
</dbReference>